<protein>
    <submittedName>
        <fullName evidence="1">Uncharacterized protein</fullName>
    </submittedName>
</protein>
<name>A0AAU7YTU5_9CAUD</name>
<evidence type="ECO:0000313" key="1">
    <source>
        <dbReference type="EMBL" id="XCB08950.1"/>
    </source>
</evidence>
<reference evidence="1" key="1">
    <citation type="submission" date="2024-06" db="EMBL/GenBank/DDBJ databases">
        <authorList>
            <person name="Cheng P."/>
            <person name="A X."/>
        </authorList>
    </citation>
    <scope>NUCLEOTIDE SEQUENCE</scope>
</reference>
<sequence length="97" mass="11077">MQTEVTVLGGLSITVEFTMYGAEPDVGIMSDGVEEWSIIEIAGRPLRKKESADWLYRRIEATKGTEDKILEACYEAIEGYRQQAEEDAAEARYYDRY</sequence>
<organism evidence="1">
    <name type="scientific">Stenotrophomonas phage vB_SmaS_QH3</name>
    <dbReference type="NCBI Taxonomy" id="3229738"/>
    <lineage>
        <taxon>Viruses</taxon>
        <taxon>Duplodnaviria</taxon>
        <taxon>Heunggongvirae</taxon>
        <taxon>Uroviricota</taxon>
        <taxon>Caudoviricetes</taxon>
        <taxon>Jondennisvirinae</taxon>
        <taxon>Septimatrevirus</taxon>
    </lineage>
</organism>
<proteinExistence type="predicted"/>
<accession>A0AAU7YTU5</accession>
<dbReference type="EMBL" id="PP932004">
    <property type="protein sequence ID" value="XCB08950.1"/>
    <property type="molecule type" value="Genomic_DNA"/>
</dbReference>